<dbReference type="InterPro" id="IPR002052">
    <property type="entry name" value="DNA_methylase_N6_adenine_CS"/>
</dbReference>
<gene>
    <name evidence="3" type="ORF">AT15_03485</name>
</gene>
<evidence type="ECO:0000256" key="2">
    <source>
        <dbReference type="ARBA" id="ARBA00022679"/>
    </source>
</evidence>
<dbReference type="InterPro" id="IPR004398">
    <property type="entry name" value="RNA_MeTrfase_RsmD"/>
</dbReference>
<reference evidence="3 4" key="1">
    <citation type="submission" date="2014-02" db="EMBL/GenBank/DDBJ databases">
        <title>Kosmotoga genome sequencing.</title>
        <authorList>
            <person name="Pollo S.M."/>
            <person name="Charchuk R."/>
            <person name="Nesbo C.L."/>
        </authorList>
    </citation>
    <scope>NUCLEOTIDE SEQUENCE [LARGE SCALE GENOMIC DNA]</scope>
    <source>
        <strain evidence="3 4">S304</strain>
    </source>
</reference>
<keyword evidence="1" id="KW-0489">Methyltransferase</keyword>
<proteinExistence type="predicted"/>
<dbReference type="RefSeq" id="WP_068345585.1">
    <property type="nucleotide sequence ID" value="NZ_JFHK01000002.1"/>
</dbReference>
<dbReference type="OrthoDB" id="9803017at2"/>
<dbReference type="GO" id="GO:0008168">
    <property type="term" value="F:methyltransferase activity"/>
    <property type="evidence" value="ECO:0007669"/>
    <property type="project" value="UniProtKB-KW"/>
</dbReference>
<dbReference type="EMBL" id="JFHK01000002">
    <property type="protein sequence ID" value="OAA31899.1"/>
    <property type="molecule type" value="Genomic_DNA"/>
</dbReference>
<keyword evidence="4" id="KW-1185">Reference proteome</keyword>
<dbReference type="CDD" id="cd02440">
    <property type="entry name" value="AdoMet_MTases"/>
    <property type="match status" value="1"/>
</dbReference>
<dbReference type="InterPro" id="IPR029063">
    <property type="entry name" value="SAM-dependent_MTases_sf"/>
</dbReference>
<dbReference type="STRING" id="1453497.AT15_03485"/>
<evidence type="ECO:0000313" key="3">
    <source>
        <dbReference type="EMBL" id="OAA31899.1"/>
    </source>
</evidence>
<dbReference type="AlphaFoldDB" id="A0A182C820"/>
<dbReference type="GO" id="GO:0031167">
    <property type="term" value="P:rRNA methylation"/>
    <property type="evidence" value="ECO:0007669"/>
    <property type="project" value="InterPro"/>
</dbReference>
<dbReference type="Proteomes" id="UP000077339">
    <property type="component" value="Unassembled WGS sequence"/>
</dbReference>
<keyword evidence="2" id="KW-0808">Transferase</keyword>
<organism evidence="3 4">
    <name type="scientific">Kosmotoga arenicorallina S304</name>
    <dbReference type="NCBI Taxonomy" id="1453497"/>
    <lineage>
        <taxon>Bacteria</taxon>
        <taxon>Thermotogati</taxon>
        <taxon>Thermotogota</taxon>
        <taxon>Thermotogae</taxon>
        <taxon>Kosmotogales</taxon>
        <taxon>Kosmotogaceae</taxon>
        <taxon>Kosmotoga</taxon>
    </lineage>
</organism>
<accession>A0A182C820</accession>
<dbReference type="PANTHER" id="PTHR43542:SF1">
    <property type="entry name" value="METHYLTRANSFERASE"/>
    <property type="match status" value="1"/>
</dbReference>
<name>A0A182C820_9BACT</name>
<evidence type="ECO:0000256" key="1">
    <source>
        <dbReference type="ARBA" id="ARBA00022603"/>
    </source>
</evidence>
<protein>
    <recommendedName>
        <fullName evidence="5">Methyltransferase</fullName>
    </recommendedName>
</protein>
<evidence type="ECO:0000313" key="4">
    <source>
        <dbReference type="Proteomes" id="UP000077339"/>
    </source>
</evidence>
<sequence length="188" mass="21087">MLSITGGIYKGRKIETTPRVVTRYTPQMTRKALFDIIDVAGKVFLDLFAGSGIMGIEALSRGAQKAIFVDSSRLACGTIKKNLELLKITPGDTEVYCRDFRRAIPHFQAKGISYDIVFADPPFEKGYLEELLKSLIKYDSVIKGGVVVVEAPERSEKVIERHTLDSKLKIIDTRKYAGVYLYFMKVVV</sequence>
<dbReference type="PROSITE" id="PS00092">
    <property type="entry name" value="N6_MTASE"/>
    <property type="match status" value="1"/>
</dbReference>
<dbReference type="Gene3D" id="3.40.50.150">
    <property type="entry name" value="Vaccinia Virus protein VP39"/>
    <property type="match status" value="1"/>
</dbReference>
<dbReference type="SUPFAM" id="SSF53335">
    <property type="entry name" value="S-adenosyl-L-methionine-dependent methyltransferases"/>
    <property type="match status" value="1"/>
</dbReference>
<comment type="caution">
    <text evidence="3">The sequence shown here is derived from an EMBL/GenBank/DDBJ whole genome shotgun (WGS) entry which is preliminary data.</text>
</comment>
<dbReference type="GO" id="GO:0003676">
    <property type="term" value="F:nucleic acid binding"/>
    <property type="evidence" value="ECO:0007669"/>
    <property type="project" value="InterPro"/>
</dbReference>
<dbReference type="PANTHER" id="PTHR43542">
    <property type="entry name" value="METHYLTRANSFERASE"/>
    <property type="match status" value="1"/>
</dbReference>
<dbReference type="NCBIfam" id="TIGR00095">
    <property type="entry name" value="16S rRNA (guanine(966)-N(2))-methyltransferase RsmD"/>
    <property type="match status" value="1"/>
</dbReference>
<dbReference type="PIRSF" id="PIRSF004553">
    <property type="entry name" value="CHP00095"/>
    <property type="match status" value="1"/>
</dbReference>
<evidence type="ECO:0008006" key="5">
    <source>
        <dbReference type="Google" id="ProtNLM"/>
    </source>
</evidence>
<dbReference type="Pfam" id="PF03602">
    <property type="entry name" value="Cons_hypoth95"/>
    <property type="match status" value="1"/>
</dbReference>
<dbReference type="PATRIC" id="fig|1453497.3.peg.688"/>